<keyword evidence="3" id="KW-0808">Transferase</keyword>
<feature type="transmembrane region" description="Helical" evidence="1">
    <location>
        <begin position="212"/>
        <end position="229"/>
    </location>
</feature>
<dbReference type="GO" id="GO:0016747">
    <property type="term" value="F:acyltransferase activity, transferring groups other than amino-acyl groups"/>
    <property type="evidence" value="ECO:0007669"/>
    <property type="project" value="InterPro"/>
</dbReference>
<evidence type="ECO:0000256" key="1">
    <source>
        <dbReference type="SAM" id="Phobius"/>
    </source>
</evidence>
<dbReference type="RefSeq" id="WP_129433136.1">
    <property type="nucleotide sequence ID" value="NZ_SBKO01000001.1"/>
</dbReference>
<dbReference type="OrthoDB" id="290051at2"/>
<dbReference type="Pfam" id="PF01757">
    <property type="entry name" value="Acyl_transf_3"/>
    <property type="match status" value="1"/>
</dbReference>
<dbReference type="InterPro" id="IPR002656">
    <property type="entry name" value="Acyl_transf_3_dom"/>
</dbReference>
<sequence length="375" mass="44256">MLGLKVTLENRYPGLDLARSIAISLVVFSHSLWISNYYPSLISWLMRLSGTIGVEIFFVISGFLIGKIVLKLIQKEDYSLHDVFVFLKRRWFRTLPNYYLALLINLILWICIYKEIPEKLFLYFFYLQNITTTSPAFFRIAWSLAVEQFCYIVGPISLFFLIKCFPKQDKGKLFVIMSLLVILIFGLIRYYFNQTHVIHSLSDWNEKLRKVTIYRLDAIYYGFIAFYVVHNYAISDTLKRLCFNIGLTILLTLHIFIFALGINVEEFPFFFNVLFLPLNSIAICLLLPFLTTIQFRSMLFTKWITLISVISYSIYLLHYTIILHLIKEIFPSDTLAGFSLGLYTVTYWMITFVFSYLLYKYFESPMTRLREVKNN</sequence>
<feature type="transmembrane region" description="Helical" evidence="1">
    <location>
        <begin position="303"/>
        <end position="326"/>
    </location>
</feature>
<comment type="caution">
    <text evidence="3">The sequence shown here is derived from an EMBL/GenBank/DDBJ whole genome shotgun (WGS) entry which is preliminary data.</text>
</comment>
<keyword evidence="1" id="KW-0472">Membrane</keyword>
<keyword evidence="4" id="KW-1185">Reference proteome</keyword>
<keyword evidence="1" id="KW-1133">Transmembrane helix</keyword>
<feature type="transmembrane region" description="Helical" evidence="1">
    <location>
        <begin position="241"/>
        <end position="263"/>
    </location>
</feature>
<keyword evidence="3" id="KW-0012">Acyltransferase</keyword>
<gene>
    <name evidence="3" type="ORF">EQG63_00420</name>
</gene>
<accession>A0A4Q1K4F2</accession>
<feature type="transmembrane region" description="Helical" evidence="1">
    <location>
        <begin position="338"/>
        <end position="359"/>
    </location>
</feature>
<organism evidence="3 4">
    <name type="scientific">Flavobacterium amnicola</name>
    <dbReference type="NCBI Taxonomy" id="2506422"/>
    <lineage>
        <taxon>Bacteria</taxon>
        <taxon>Pseudomonadati</taxon>
        <taxon>Bacteroidota</taxon>
        <taxon>Flavobacteriia</taxon>
        <taxon>Flavobacteriales</taxon>
        <taxon>Flavobacteriaceae</taxon>
        <taxon>Flavobacterium</taxon>
    </lineage>
</organism>
<dbReference type="Proteomes" id="UP000290283">
    <property type="component" value="Unassembled WGS sequence"/>
</dbReference>
<evidence type="ECO:0000259" key="2">
    <source>
        <dbReference type="Pfam" id="PF01757"/>
    </source>
</evidence>
<feature type="transmembrane region" description="Helical" evidence="1">
    <location>
        <begin position="98"/>
        <end position="116"/>
    </location>
</feature>
<keyword evidence="1" id="KW-0812">Transmembrane</keyword>
<dbReference type="PANTHER" id="PTHR23028:SF53">
    <property type="entry name" value="ACYL_TRANSF_3 DOMAIN-CONTAINING PROTEIN"/>
    <property type="match status" value="1"/>
</dbReference>
<feature type="transmembrane region" description="Helical" evidence="1">
    <location>
        <begin position="21"/>
        <end position="38"/>
    </location>
</feature>
<dbReference type="AlphaFoldDB" id="A0A4Q1K4F2"/>
<feature type="transmembrane region" description="Helical" evidence="1">
    <location>
        <begin position="269"/>
        <end position="291"/>
    </location>
</feature>
<protein>
    <submittedName>
        <fullName evidence="3">Acyltransferase</fullName>
    </submittedName>
</protein>
<proteinExistence type="predicted"/>
<feature type="transmembrane region" description="Helical" evidence="1">
    <location>
        <begin position="136"/>
        <end position="161"/>
    </location>
</feature>
<dbReference type="GO" id="GO:0016020">
    <property type="term" value="C:membrane"/>
    <property type="evidence" value="ECO:0007669"/>
    <property type="project" value="TreeGrafter"/>
</dbReference>
<dbReference type="EMBL" id="SBKO01000001">
    <property type="protein sequence ID" value="RXR20432.1"/>
    <property type="molecule type" value="Genomic_DNA"/>
</dbReference>
<feature type="transmembrane region" description="Helical" evidence="1">
    <location>
        <begin position="44"/>
        <end position="65"/>
    </location>
</feature>
<feature type="domain" description="Acyltransferase 3" evidence="2">
    <location>
        <begin position="13"/>
        <end position="359"/>
    </location>
</feature>
<dbReference type="InterPro" id="IPR050879">
    <property type="entry name" value="Acyltransferase_3"/>
</dbReference>
<dbReference type="GO" id="GO:0000271">
    <property type="term" value="P:polysaccharide biosynthetic process"/>
    <property type="evidence" value="ECO:0007669"/>
    <property type="project" value="TreeGrafter"/>
</dbReference>
<reference evidence="4" key="1">
    <citation type="submission" date="2019-01" db="EMBL/GenBank/DDBJ databases">
        <title>Cytophagaceae bacterium strain CAR-16.</title>
        <authorList>
            <person name="Chen W.-M."/>
        </authorList>
    </citation>
    <scope>NUCLEOTIDE SEQUENCE [LARGE SCALE GENOMIC DNA]</scope>
    <source>
        <strain evidence="4">LLJ-11</strain>
    </source>
</reference>
<evidence type="ECO:0000313" key="3">
    <source>
        <dbReference type="EMBL" id="RXR20432.1"/>
    </source>
</evidence>
<name>A0A4Q1K4F2_9FLAO</name>
<dbReference type="PANTHER" id="PTHR23028">
    <property type="entry name" value="ACETYLTRANSFERASE"/>
    <property type="match status" value="1"/>
</dbReference>
<feature type="transmembrane region" description="Helical" evidence="1">
    <location>
        <begin position="173"/>
        <end position="192"/>
    </location>
</feature>
<evidence type="ECO:0000313" key="4">
    <source>
        <dbReference type="Proteomes" id="UP000290283"/>
    </source>
</evidence>